<dbReference type="RefSeq" id="WP_088531622.1">
    <property type="nucleotide sequence ID" value="NZ_CP021646.1"/>
</dbReference>
<dbReference type="CDD" id="cd02440">
    <property type="entry name" value="AdoMet_MTases"/>
    <property type="match status" value="1"/>
</dbReference>
<dbReference type="AlphaFoldDB" id="A0AAD0W354"/>
<organism evidence="2 3">
    <name type="scientific">Pseudoalteromonas piscicida</name>
    <dbReference type="NCBI Taxonomy" id="43662"/>
    <lineage>
        <taxon>Bacteria</taxon>
        <taxon>Pseudomonadati</taxon>
        <taxon>Pseudomonadota</taxon>
        <taxon>Gammaproteobacteria</taxon>
        <taxon>Alteromonadales</taxon>
        <taxon>Pseudoalteromonadaceae</taxon>
        <taxon>Pseudoalteromonas</taxon>
    </lineage>
</organism>
<sequence>MRNSESWTPSKFVYKNGELRANKDLQQISLSSRLAVELVAMQYNRYLGDFATGSLLDLGCGKVPFYQAYSSNVSQTTCVDWGESLHQSSYVDELCDLNQPLPFATETFDTVLSSDVLEHLLEPQMTIREVARVLTPNGTFIFNTPFMYWLHEQPHDYYRYTRFAIERMASEAGLEVVVLNEVGGHSR</sequence>
<dbReference type="EMBL" id="CP031761">
    <property type="protein sequence ID" value="AXR01161.1"/>
    <property type="molecule type" value="Genomic_DNA"/>
</dbReference>
<feature type="domain" description="Methyltransferase type 11" evidence="1">
    <location>
        <begin position="56"/>
        <end position="142"/>
    </location>
</feature>
<dbReference type="Proteomes" id="UP000258102">
    <property type="component" value="Chromosome 1"/>
</dbReference>
<dbReference type="GO" id="GO:0008757">
    <property type="term" value="F:S-adenosylmethionine-dependent methyltransferase activity"/>
    <property type="evidence" value="ECO:0007669"/>
    <property type="project" value="InterPro"/>
</dbReference>
<gene>
    <name evidence="2" type="ORF">D0511_03065</name>
</gene>
<evidence type="ECO:0000313" key="2">
    <source>
        <dbReference type="EMBL" id="AXR01161.1"/>
    </source>
</evidence>
<proteinExistence type="predicted"/>
<accession>A0AAD0W354</accession>
<protein>
    <submittedName>
        <fullName evidence="2">Class I SAM-dependent methyltransferase</fullName>
    </submittedName>
</protein>
<keyword evidence="2" id="KW-0808">Transferase</keyword>
<evidence type="ECO:0000259" key="1">
    <source>
        <dbReference type="Pfam" id="PF08241"/>
    </source>
</evidence>
<dbReference type="Gene3D" id="3.40.50.150">
    <property type="entry name" value="Vaccinia Virus protein VP39"/>
    <property type="match status" value="1"/>
</dbReference>
<reference evidence="2 3" key="1">
    <citation type="submission" date="2018-08" db="EMBL/GenBank/DDBJ databases">
        <title>Whole Genome Sequences of Two Pseudoalteromonas piscicida Strains, DE1-A and DE2-A, which Exhibit Strong Antibacterial Activity against Vibrio vulnificus.</title>
        <authorList>
            <person name="Richards G.P."/>
            <person name="Needleman D.S."/>
            <person name="Watson M.A."/>
            <person name="Polson S.W."/>
        </authorList>
    </citation>
    <scope>NUCLEOTIDE SEQUENCE [LARGE SCALE GENOMIC DNA]</scope>
    <source>
        <strain evidence="2 3">DE2-A</strain>
    </source>
</reference>
<dbReference type="SUPFAM" id="SSF53335">
    <property type="entry name" value="S-adenosyl-L-methionine-dependent methyltransferases"/>
    <property type="match status" value="1"/>
</dbReference>
<dbReference type="Pfam" id="PF08241">
    <property type="entry name" value="Methyltransf_11"/>
    <property type="match status" value="1"/>
</dbReference>
<evidence type="ECO:0000313" key="3">
    <source>
        <dbReference type="Proteomes" id="UP000258102"/>
    </source>
</evidence>
<keyword evidence="2" id="KW-0489">Methyltransferase</keyword>
<dbReference type="KEGG" id="ppis:B1L02_14670"/>
<dbReference type="GO" id="GO:0032259">
    <property type="term" value="P:methylation"/>
    <property type="evidence" value="ECO:0007669"/>
    <property type="project" value="UniProtKB-KW"/>
</dbReference>
<dbReference type="InterPro" id="IPR029063">
    <property type="entry name" value="SAM-dependent_MTases_sf"/>
</dbReference>
<name>A0AAD0W354_PSEO7</name>
<dbReference type="InterPro" id="IPR013216">
    <property type="entry name" value="Methyltransf_11"/>
</dbReference>